<dbReference type="GO" id="GO:0004739">
    <property type="term" value="F:pyruvate dehydrogenase (acetyl-transferring) activity"/>
    <property type="evidence" value="ECO:0007669"/>
    <property type="project" value="TreeGrafter"/>
</dbReference>
<dbReference type="PANTHER" id="PTHR11516">
    <property type="entry name" value="PYRUVATE DEHYDROGENASE E1 COMPONENT, ALPHA SUBUNIT BACTERIAL AND ORGANELLAR"/>
    <property type="match status" value="1"/>
</dbReference>
<dbReference type="InterPro" id="IPR001017">
    <property type="entry name" value="DH_E1"/>
</dbReference>
<dbReference type="EMBL" id="KZ305020">
    <property type="protein sequence ID" value="PIA60505.1"/>
    <property type="molecule type" value="Genomic_DNA"/>
</dbReference>
<name>A0A2G5EXK8_AQUCA</name>
<evidence type="ECO:0000256" key="1">
    <source>
        <dbReference type="ARBA" id="ARBA00001964"/>
    </source>
</evidence>
<accession>A0A2G5EXK8</accession>
<dbReference type="InterPro" id="IPR029061">
    <property type="entry name" value="THDP-binding"/>
</dbReference>
<dbReference type="SUPFAM" id="SSF52518">
    <property type="entry name" value="Thiamin diphosphate-binding fold (THDP-binding)"/>
    <property type="match status" value="1"/>
</dbReference>
<proteinExistence type="predicted"/>
<dbReference type="Proteomes" id="UP000230069">
    <property type="component" value="Unassembled WGS sequence"/>
</dbReference>
<gene>
    <name evidence="5" type="ORF">AQUCO_00300180v1</name>
</gene>
<dbReference type="STRING" id="218851.A0A2G5EXK8"/>
<sequence>MVLGRVFEEMCVHVGERGKLIGYVHLCNGQEVVSIGFIKLLNKEDCVVSTYRNHAHTLIKRVPAKALTIELFARAIRCCRGQGGSFCIYSKEHNMFGGFSFVGEGIHVATGVAFTSKYKREVLKQCLNMAQLWKLSIVFVVENNLWALGTSHLRATSYHAIYKKGSAFGMSGVLVDGMDIFKVREVAKEAIGRAKRGGGPSLIECETYRLKGHTLADSDEYRDDGEHSN</sequence>
<keyword evidence="6" id="KW-1185">Reference proteome</keyword>
<feature type="domain" description="Dehydrogenase E1 component" evidence="4">
    <location>
        <begin position="2"/>
        <end position="120"/>
    </location>
</feature>
<evidence type="ECO:0000313" key="5">
    <source>
        <dbReference type="EMBL" id="PIA60505.1"/>
    </source>
</evidence>
<dbReference type="OrthoDB" id="10256198at2759"/>
<dbReference type="PANTHER" id="PTHR11516:SF60">
    <property type="entry name" value="PYRUVATE DEHYDROGENASE E1 COMPONENT SUBUNIT ALPHA"/>
    <property type="match status" value="1"/>
</dbReference>
<dbReference type="Pfam" id="PF00676">
    <property type="entry name" value="E1_dh"/>
    <property type="match status" value="2"/>
</dbReference>
<dbReference type="AlphaFoldDB" id="A0A2G5EXK8"/>
<dbReference type="Gene3D" id="3.40.50.970">
    <property type="match status" value="2"/>
</dbReference>
<comment type="cofactor">
    <cofactor evidence="1">
        <name>thiamine diphosphate</name>
        <dbReference type="ChEBI" id="CHEBI:58937"/>
    </cofactor>
</comment>
<dbReference type="CDD" id="cd02000">
    <property type="entry name" value="TPP_E1_PDC_ADC_BCADC"/>
    <property type="match status" value="1"/>
</dbReference>
<evidence type="ECO:0000259" key="4">
    <source>
        <dbReference type="Pfam" id="PF00676"/>
    </source>
</evidence>
<reference evidence="5 6" key="1">
    <citation type="submission" date="2017-09" db="EMBL/GenBank/DDBJ databases">
        <title>WGS assembly of Aquilegia coerulea Goldsmith.</title>
        <authorList>
            <person name="Hodges S."/>
            <person name="Kramer E."/>
            <person name="Nordborg M."/>
            <person name="Tomkins J."/>
            <person name="Borevitz J."/>
            <person name="Derieg N."/>
            <person name="Yan J."/>
            <person name="Mihaltcheva S."/>
            <person name="Hayes R.D."/>
            <person name="Rokhsar D."/>
        </authorList>
    </citation>
    <scope>NUCLEOTIDE SEQUENCE [LARGE SCALE GENOMIC DNA]</scope>
    <source>
        <strain evidence="6">cv. Goldsmith</strain>
    </source>
</reference>
<keyword evidence="2" id="KW-0560">Oxidoreductase</keyword>
<feature type="domain" description="Dehydrogenase E1 component" evidence="4">
    <location>
        <begin position="126"/>
        <end position="224"/>
    </location>
</feature>
<dbReference type="InParanoid" id="A0A2G5EXK8"/>
<evidence type="ECO:0000256" key="2">
    <source>
        <dbReference type="ARBA" id="ARBA00023002"/>
    </source>
</evidence>
<dbReference type="InterPro" id="IPR050642">
    <property type="entry name" value="PDH_E1_Alpha_Subunit"/>
</dbReference>
<evidence type="ECO:0000256" key="3">
    <source>
        <dbReference type="ARBA" id="ARBA00023052"/>
    </source>
</evidence>
<keyword evidence="3" id="KW-0786">Thiamine pyrophosphate</keyword>
<protein>
    <recommendedName>
        <fullName evidence="4">Dehydrogenase E1 component domain-containing protein</fullName>
    </recommendedName>
</protein>
<evidence type="ECO:0000313" key="6">
    <source>
        <dbReference type="Proteomes" id="UP000230069"/>
    </source>
</evidence>
<organism evidence="5 6">
    <name type="scientific">Aquilegia coerulea</name>
    <name type="common">Rocky mountain columbine</name>
    <dbReference type="NCBI Taxonomy" id="218851"/>
    <lineage>
        <taxon>Eukaryota</taxon>
        <taxon>Viridiplantae</taxon>
        <taxon>Streptophyta</taxon>
        <taxon>Embryophyta</taxon>
        <taxon>Tracheophyta</taxon>
        <taxon>Spermatophyta</taxon>
        <taxon>Magnoliopsida</taxon>
        <taxon>Ranunculales</taxon>
        <taxon>Ranunculaceae</taxon>
        <taxon>Thalictroideae</taxon>
        <taxon>Aquilegia</taxon>
    </lineage>
</organism>
<dbReference type="GO" id="GO:0006086">
    <property type="term" value="P:pyruvate decarboxylation to acetyl-CoA"/>
    <property type="evidence" value="ECO:0007669"/>
    <property type="project" value="TreeGrafter"/>
</dbReference>